<sequence>MVDRRMQKTKHVFSVILISMLVVSGLPFFSPEDASRDRRVDLQDAILLVKDVALTVEQPAAFTTTMQKTLSALHIVAGLKEHIKPVTESKTVSSDNLFLALQSSYPFYYSLDATIVRFGEYTNSYMVDLEPLTPPPQGVC</sequence>
<evidence type="ECO:0000256" key="1">
    <source>
        <dbReference type="SAM" id="Phobius"/>
    </source>
</evidence>
<accession>A0A975BX10</accession>
<feature type="transmembrane region" description="Helical" evidence="1">
    <location>
        <begin position="12"/>
        <end position="29"/>
    </location>
</feature>
<gene>
    <name evidence="2" type="ORF">dnm_093490</name>
</gene>
<keyword evidence="1" id="KW-0472">Membrane</keyword>
<evidence type="ECO:0000313" key="2">
    <source>
        <dbReference type="EMBL" id="QTA93248.1"/>
    </source>
</evidence>
<dbReference type="KEGG" id="dmm:dnm_093490"/>
<evidence type="ECO:0000313" key="3">
    <source>
        <dbReference type="Proteomes" id="UP000663722"/>
    </source>
</evidence>
<reference evidence="2" key="1">
    <citation type="journal article" date="2021" name="Microb. Physiol.">
        <title>Proteogenomic Insights into the Physiology of Marine, Sulfate-Reducing, Filamentous Desulfonema limicola and Desulfonema magnum.</title>
        <authorList>
            <person name="Schnaars V."/>
            <person name="Wohlbrand L."/>
            <person name="Scheve S."/>
            <person name="Hinrichs C."/>
            <person name="Reinhardt R."/>
            <person name="Rabus R."/>
        </authorList>
    </citation>
    <scope>NUCLEOTIDE SEQUENCE</scope>
    <source>
        <strain evidence="2">4be13</strain>
    </source>
</reference>
<protein>
    <submittedName>
        <fullName evidence="2">Uncharacterized protein</fullName>
    </submittedName>
</protein>
<dbReference type="AlphaFoldDB" id="A0A975BX10"/>
<keyword evidence="1" id="KW-1133">Transmembrane helix</keyword>
<proteinExistence type="predicted"/>
<organism evidence="2 3">
    <name type="scientific">Desulfonema magnum</name>
    <dbReference type="NCBI Taxonomy" id="45655"/>
    <lineage>
        <taxon>Bacteria</taxon>
        <taxon>Pseudomonadati</taxon>
        <taxon>Thermodesulfobacteriota</taxon>
        <taxon>Desulfobacteria</taxon>
        <taxon>Desulfobacterales</taxon>
        <taxon>Desulfococcaceae</taxon>
        <taxon>Desulfonema</taxon>
    </lineage>
</organism>
<dbReference type="Proteomes" id="UP000663722">
    <property type="component" value="Chromosome"/>
</dbReference>
<keyword evidence="3" id="KW-1185">Reference proteome</keyword>
<keyword evidence="1" id="KW-0812">Transmembrane</keyword>
<name>A0A975BX10_9BACT</name>
<dbReference type="EMBL" id="CP061800">
    <property type="protein sequence ID" value="QTA93248.1"/>
    <property type="molecule type" value="Genomic_DNA"/>
</dbReference>